<name>A0ABQ3HNS1_9ACTN</name>
<feature type="transmembrane region" description="Helical" evidence="1">
    <location>
        <begin position="80"/>
        <end position="107"/>
    </location>
</feature>
<dbReference type="RefSeq" id="WP_191279742.1">
    <property type="nucleotide sequence ID" value="NZ_BNAD01000006.1"/>
</dbReference>
<feature type="transmembrane region" description="Helical" evidence="1">
    <location>
        <begin position="119"/>
        <end position="138"/>
    </location>
</feature>
<accession>A0ABQ3HNS1</accession>
<dbReference type="Proteomes" id="UP000597341">
    <property type="component" value="Unassembled WGS sequence"/>
</dbReference>
<keyword evidence="1" id="KW-0812">Transmembrane</keyword>
<keyword evidence="1" id="KW-1133">Transmembrane helix</keyword>
<keyword evidence="1" id="KW-0472">Membrane</keyword>
<dbReference type="EMBL" id="BNAD01000006">
    <property type="protein sequence ID" value="GHE17804.1"/>
    <property type="molecule type" value="Genomic_DNA"/>
</dbReference>
<evidence type="ECO:0000256" key="1">
    <source>
        <dbReference type="SAM" id="Phobius"/>
    </source>
</evidence>
<organism evidence="2 3">
    <name type="scientific">Nocardioides flavus</name>
    <name type="common">ex Wang et al. 2016</name>
    <dbReference type="NCBI Taxonomy" id="2058780"/>
    <lineage>
        <taxon>Bacteria</taxon>
        <taxon>Bacillati</taxon>
        <taxon>Actinomycetota</taxon>
        <taxon>Actinomycetes</taxon>
        <taxon>Propionibacteriales</taxon>
        <taxon>Nocardioidaceae</taxon>
        <taxon>Nocardioides</taxon>
    </lineage>
</organism>
<gene>
    <name evidence="2" type="ORF">GCM10011376_24140</name>
</gene>
<comment type="caution">
    <text evidence="2">The sequence shown here is derived from an EMBL/GenBank/DDBJ whole genome shotgun (WGS) entry which is preliminary data.</text>
</comment>
<evidence type="ECO:0000313" key="3">
    <source>
        <dbReference type="Proteomes" id="UP000597341"/>
    </source>
</evidence>
<feature type="transmembrane region" description="Helical" evidence="1">
    <location>
        <begin position="39"/>
        <end position="59"/>
    </location>
</feature>
<evidence type="ECO:0000313" key="2">
    <source>
        <dbReference type="EMBL" id="GHE17804.1"/>
    </source>
</evidence>
<protein>
    <submittedName>
        <fullName evidence="2">Uncharacterized protein</fullName>
    </submittedName>
</protein>
<sequence>MTMPHMTTPARDRLVSGALLVLALPLVAAATFMGLVWLGPLGVVITPAAVVAAVMLYWLTVRSTHSSTTRAVVREVGAAALAVASGFAARVACYVLGVLAGVMPFITYREEGYPLMEEWKAGSLLVAIATVPLMFLLLRRWADDRSAG</sequence>
<reference evidence="3" key="1">
    <citation type="journal article" date="2019" name="Int. J. Syst. Evol. Microbiol.">
        <title>The Global Catalogue of Microorganisms (GCM) 10K type strain sequencing project: providing services to taxonomists for standard genome sequencing and annotation.</title>
        <authorList>
            <consortium name="The Broad Institute Genomics Platform"/>
            <consortium name="The Broad Institute Genome Sequencing Center for Infectious Disease"/>
            <person name="Wu L."/>
            <person name="Ma J."/>
        </authorList>
    </citation>
    <scope>NUCLEOTIDE SEQUENCE [LARGE SCALE GENOMIC DNA]</scope>
    <source>
        <strain evidence="3">CGMCC 1.12791</strain>
    </source>
</reference>
<proteinExistence type="predicted"/>
<keyword evidence="3" id="KW-1185">Reference proteome</keyword>